<dbReference type="InterPro" id="IPR036273">
    <property type="entry name" value="CRAL/TRIO_N_dom_sf"/>
</dbReference>
<evidence type="ECO:0000313" key="3">
    <source>
        <dbReference type="Proteomes" id="UP000075880"/>
    </source>
</evidence>
<reference evidence="2" key="1">
    <citation type="submission" date="2024-04" db="UniProtKB">
        <authorList>
            <consortium name="EnsemblMetazoa"/>
        </authorList>
    </citation>
    <scope>IDENTIFICATION</scope>
    <source>
        <strain evidence="2">EBRO</strain>
    </source>
</reference>
<dbReference type="InterPro" id="IPR036865">
    <property type="entry name" value="CRAL-TRIO_dom_sf"/>
</dbReference>
<dbReference type="GO" id="GO:0016020">
    <property type="term" value="C:membrane"/>
    <property type="evidence" value="ECO:0007669"/>
    <property type="project" value="TreeGrafter"/>
</dbReference>
<accession>A0AAG5D4X3</accession>
<dbReference type="EnsemblMetazoa" id="ENSAATROPT007091">
    <property type="protein sequence ID" value="ENSAATROPP006362"/>
    <property type="gene ID" value="ENSAATROPG005779"/>
</dbReference>
<dbReference type="PROSITE" id="PS50191">
    <property type="entry name" value="CRAL_TRIO"/>
    <property type="match status" value="1"/>
</dbReference>
<evidence type="ECO:0000259" key="1">
    <source>
        <dbReference type="PROSITE" id="PS50191"/>
    </source>
</evidence>
<dbReference type="SUPFAM" id="SSF46938">
    <property type="entry name" value="CRAL/TRIO N-terminal domain"/>
    <property type="match status" value="1"/>
</dbReference>
<dbReference type="PANTHER" id="PTHR10174:SF166">
    <property type="entry name" value="LD40136P"/>
    <property type="match status" value="1"/>
</dbReference>
<evidence type="ECO:0000313" key="2">
    <source>
        <dbReference type="EnsemblMetazoa" id="ENSAATROPP006362"/>
    </source>
</evidence>
<organism evidence="2 3">
    <name type="scientific">Anopheles atroparvus</name>
    <name type="common">European mosquito</name>
    <dbReference type="NCBI Taxonomy" id="41427"/>
    <lineage>
        <taxon>Eukaryota</taxon>
        <taxon>Metazoa</taxon>
        <taxon>Ecdysozoa</taxon>
        <taxon>Arthropoda</taxon>
        <taxon>Hexapoda</taxon>
        <taxon>Insecta</taxon>
        <taxon>Pterygota</taxon>
        <taxon>Neoptera</taxon>
        <taxon>Endopterygota</taxon>
        <taxon>Diptera</taxon>
        <taxon>Nematocera</taxon>
        <taxon>Culicoidea</taxon>
        <taxon>Culicidae</taxon>
        <taxon>Anophelinae</taxon>
        <taxon>Anopheles</taxon>
    </lineage>
</organism>
<sequence>MATRVVYSFDKNRKVEESYKFTLPQLYRKIALEELREDDVVREQALTKMREWIVSNPHIRKCRVDTPFLLRFLRFRKFSVPLACEALEQYLTVREMYPSWYKNLDWNDPEMRRVQENMGISVLGQDSAGRTVVFMQLIHMERTPFTPLQIGRFLYLLLEALLEIEEVQIGGITTLLDYSDISTKLYEGWGATELKIIFDGLTRFYPVQYQEIHASSVPKVTISFIEYMLTFVSPKLKEKIHCHATVDKLKELMEPAMTPQAYGGSVDLDELNKKFWERFEQQYEGFALGLDKFEVDLDHYSALWSKANPDMTEAKSFKKLNID</sequence>
<dbReference type="AlphaFoldDB" id="A0AAG5D4X3"/>
<dbReference type="PANTHER" id="PTHR10174">
    <property type="entry name" value="ALPHA-TOCOPHEROL TRANSFER PROTEIN-RELATED"/>
    <property type="match status" value="1"/>
</dbReference>
<proteinExistence type="predicted"/>
<dbReference type="Gene3D" id="1.10.8.20">
    <property type="entry name" value="N-terminal domain of phosphatidylinositol transfer protein sec14p"/>
    <property type="match status" value="1"/>
</dbReference>
<name>A0AAG5D4X3_ANOAO</name>
<dbReference type="InterPro" id="IPR001251">
    <property type="entry name" value="CRAL-TRIO_dom"/>
</dbReference>
<feature type="domain" description="CRAL-TRIO" evidence="1">
    <location>
        <begin position="110"/>
        <end position="270"/>
    </location>
</feature>
<dbReference type="Gene3D" id="3.40.525.10">
    <property type="entry name" value="CRAL-TRIO lipid binding domain"/>
    <property type="match status" value="1"/>
</dbReference>
<dbReference type="GO" id="GO:1902936">
    <property type="term" value="F:phosphatidylinositol bisphosphate binding"/>
    <property type="evidence" value="ECO:0007669"/>
    <property type="project" value="TreeGrafter"/>
</dbReference>
<dbReference type="Proteomes" id="UP000075880">
    <property type="component" value="Unassembled WGS sequence"/>
</dbReference>
<dbReference type="Pfam" id="PF00650">
    <property type="entry name" value="CRAL_TRIO"/>
    <property type="match status" value="1"/>
</dbReference>
<dbReference type="PRINTS" id="PR00180">
    <property type="entry name" value="CRETINALDHBP"/>
</dbReference>
<dbReference type="SUPFAM" id="SSF52087">
    <property type="entry name" value="CRAL/TRIO domain"/>
    <property type="match status" value="1"/>
</dbReference>
<protein>
    <recommendedName>
        <fullName evidence="1">CRAL-TRIO domain-containing protein</fullName>
    </recommendedName>
</protein>
<dbReference type="SMART" id="SM01100">
    <property type="entry name" value="CRAL_TRIO_N"/>
    <property type="match status" value="1"/>
</dbReference>
<keyword evidence="3" id="KW-1185">Reference proteome</keyword>
<dbReference type="InterPro" id="IPR011074">
    <property type="entry name" value="CRAL/TRIO_N_dom"/>
</dbReference>